<evidence type="ECO:0000313" key="2">
    <source>
        <dbReference type="EMBL" id="VDO95777.1"/>
    </source>
</evidence>
<evidence type="ECO:0000256" key="1">
    <source>
        <dbReference type="SAM" id="MobiDB-lite"/>
    </source>
</evidence>
<dbReference type="AlphaFoldDB" id="A0A183FXP1"/>
<feature type="compositionally biased region" description="Basic and acidic residues" evidence="1">
    <location>
        <begin position="78"/>
        <end position="87"/>
    </location>
</feature>
<feature type="region of interest" description="Disordered" evidence="1">
    <location>
        <begin position="1"/>
        <end position="87"/>
    </location>
</feature>
<dbReference type="Proteomes" id="UP000050761">
    <property type="component" value="Unassembled WGS sequence"/>
</dbReference>
<proteinExistence type="predicted"/>
<gene>
    <name evidence="2" type="ORF">HPBE_LOCUS13339</name>
</gene>
<organism evidence="3 4">
    <name type="scientific">Heligmosomoides polygyrus</name>
    <name type="common">Parasitic roundworm</name>
    <dbReference type="NCBI Taxonomy" id="6339"/>
    <lineage>
        <taxon>Eukaryota</taxon>
        <taxon>Metazoa</taxon>
        <taxon>Ecdysozoa</taxon>
        <taxon>Nematoda</taxon>
        <taxon>Chromadorea</taxon>
        <taxon>Rhabditida</taxon>
        <taxon>Rhabditina</taxon>
        <taxon>Rhabditomorpha</taxon>
        <taxon>Strongyloidea</taxon>
        <taxon>Heligmosomidae</taxon>
        <taxon>Heligmosomoides</taxon>
    </lineage>
</organism>
<name>A0A183FXP1_HELPZ</name>
<reference evidence="2 3" key="1">
    <citation type="submission" date="2018-11" db="EMBL/GenBank/DDBJ databases">
        <authorList>
            <consortium name="Pathogen Informatics"/>
        </authorList>
    </citation>
    <scope>NUCLEOTIDE SEQUENCE [LARGE SCALE GENOMIC DNA]</scope>
</reference>
<keyword evidence="3" id="KW-1185">Reference proteome</keyword>
<dbReference type="WBParaSite" id="HPBE_0001333801-mRNA-1">
    <property type="protein sequence ID" value="HPBE_0001333801-mRNA-1"/>
    <property type="gene ID" value="HPBE_0001333801"/>
</dbReference>
<evidence type="ECO:0000313" key="4">
    <source>
        <dbReference type="WBParaSite" id="HPBE_0001333801-mRNA-1"/>
    </source>
</evidence>
<feature type="compositionally biased region" description="Basic residues" evidence="1">
    <location>
        <begin position="1"/>
        <end position="12"/>
    </location>
</feature>
<sequence length="87" mass="9966">MEKRKQNMKAIKKTSNEKKTEMSAVITVMKTRGYDGEEEEEDSCANGDGGYEKGEVKEEEKKKRKEKREHGGTYGDSGVDKEEMEQK</sequence>
<protein>
    <submittedName>
        <fullName evidence="4">Prothymosin alpha-like</fullName>
    </submittedName>
</protein>
<reference evidence="4" key="2">
    <citation type="submission" date="2019-09" db="UniProtKB">
        <authorList>
            <consortium name="WormBaseParasite"/>
        </authorList>
    </citation>
    <scope>IDENTIFICATION</scope>
</reference>
<feature type="compositionally biased region" description="Basic and acidic residues" evidence="1">
    <location>
        <begin position="50"/>
        <end position="61"/>
    </location>
</feature>
<accession>A0A3P8AG24</accession>
<accession>A0A183FXP1</accession>
<evidence type="ECO:0000313" key="3">
    <source>
        <dbReference type="Proteomes" id="UP000050761"/>
    </source>
</evidence>
<dbReference type="EMBL" id="UZAH01027873">
    <property type="protein sequence ID" value="VDO95777.1"/>
    <property type="molecule type" value="Genomic_DNA"/>
</dbReference>